<dbReference type="GO" id="GO:0008483">
    <property type="term" value="F:transaminase activity"/>
    <property type="evidence" value="ECO:0007669"/>
    <property type="project" value="InterPro"/>
</dbReference>
<dbReference type="InterPro" id="IPR005814">
    <property type="entry name" value="Aminotrans_3"/>
</dbReference>
<dbReference type="SUPFAM" id="SSF53383">
    <property type="entry name" value="PLP-dependent transferases"/>
    <property type="match status" value="1"/>
</dbReference>
<dbReference type="GO" id="GO:0030170">
    <property type="term" value="F:pyridoxal phosphate binding"/>
    <property type="evidence" value="ECO:0007669"/>
    <property type="project" value="InterPro"/>
</dbReference>
<dbReference type="InterPro" id="IPR015421">
    <property type="entry name" value="PyrdxlP-dep_Trfase_major"/>
</dbReference>
<protein>
    <submittedName>
        <fullName evidence="4">Uncharacterized protein</fullName>
    </submittedName>
</protein>
<dbReference type="PANTHER" id="PTHR43094:SF1">
    <property type="entry name" value="AMINOTRANSFERASE CLASS-III"/>
    <property type="match status" value="1"/>
</dbReference>
<evidence type="ECO:0000256" key="2">
    <source>
        <dbReference type="ARBA" id="ARBA00022898"/>
    </source>
</evidence>
<dbReference type="InterPro" id="IPR015422">
    <property type="entry name" value="PyrdxlP-dep_Trfase_small"/>
</dbReference>
<evidence type="ECO:0000313" key="4">
    <source>
        <dbReference type="EMBL" id="CAG8417342.1"/>
    </source>
</evidence>
<dbReference type="OrthoDB" id="25818at2759"/>
<dbReference type="GO" id="GO:0005829">
    <property type="term" value="C:cytosol"/>
    <property type="evidence" value="ECO:0007669"/>
    <property type="project" value="TreeGrafter"/>
</dbReference>
<name>A0A9W4JSI8_9EURO</name>
<dbReference type="Gene3D" id="3.40.640.10">
    <property type="entry name" value="Type I PLP-dependent aspartate aminotransferase-like (Major domain)"/>
    <property type="match status" value="1"/>
</dbReference>
<evidence type="ECO:0000256" key="1">
    <source>
        <dbReference type="ARBA" id="ARBA00008954"/>
    </source>
</evidence>
<comment type="similarity">
    <text evidence="1 3">Belongs to the class-III pyridoxal-phosphate-dependent aminotransferase family.</text>
</comment>
<accession>A0A9W4JSI8</accession>
<comment type="caution">
    <text evidence="4">The sequence shown here is derived from an EMBL/GenBank/DDBJ whole genome shotgun (WGS) entry which is preliminary data.</text>
</comment>
<reference evidence="4" key="1">
    <citation type="submission" date="2021-07" db="EMBL/GenBank/DDBJ databases">
        <authorList>
            <person name="Branca A.L. A."/>
        </authorList>
    </citation>
    <scope>NUCLEOTIDE SEQUENCE</scope>
</reference>
<sequence>MGSISEPAYLYKNVVHDASISPVKSAKGIYITLENGQQILDATGGAAVSAIGHGVDRVKKAIVAQLDQVEYAHPGFFPNAPAIELADMLVRSTGGKLSRACILGSGSEAVEAAMKLCQQYFAEKSPNSARRNFISRNGSWHGCTLGALALGDLKVRKTQFQSILPTNVSHVSACDKYHGLRDGEDLDAYVARLAQELDDEFQRLGPDTVCAFFLEPMVGTALGCVTAVPGYLQAMRDVCDRYGALLVFDEIMCGMGRTGIMHAWQEEGVVPDVQLVGKGLAAGYGTISGLLVGDRVVNGLREGGGFFVHGQTYQSHPLGCAAAVEVQTIIKENNLVENCRIMGAYLEEQLRLRLGDHPHVWDIRGRGLFWAVELMEDKATKTPFDSKLGLSKRIQTRGLEKGYDMCLFAATGAVDGWNGDHFLLAPPYIVDKQDVDEIVNRLVKIIDSVFADVYARKS</sequence>
<dbReference type="PANTHER" id="PTHR43094">
    <property type="entry name" value="AMINOTRANSFERASE"/>
    <property type="match status" value="1"/>
</dbReference>
<organism evidence="4 5">
    <name type="scientific">Penicillium salamii</name>
    <dbReference type="NCBI Taxonomy" id="1612424"/>
    <lineage>
        <taxon>Eukaryota</taxon>
        <taxon>Fungi</taxon>
        <taxon>Dikarya</taxon>
        <taxon>Ascomycota</taxon>
        <taxon>Pezizomycotina</taxon>
        <taxon>Eurotiomycetes</taxon>
        <taxon>Eurotiomycetidae</taxon>
        <taxon>Eurotiales</taxon>
        <taxon>Aspergillaceae</taxon>
        <taxon>Penicillium</taxon>
    </lineage>
</organism>
<dbReference type="NCBIfam" id="NF005685">
    <property type="entry name" value="PRK07483.1"/>
    <property type="match status" value="1"/>
</dbReference>
<keyword evidence="2 3" id="KW-0663">Pyridoxal phosphate</keyword>
<gene>
    <name evidence="4" type="ORF">PSALAMII_LOCUS9354</name>
</gene>
<dbReference type="InterPro" id="IPR015424">
    <property type="entry name" value="PyrdxlP-dep_Trfase"/>
</dbReference>
<dbReference type="EMBL" id="CAJVPD010000274">
    <property type="protein sequence ID" value="CAG8417342.1"/>
    <property type="molecule type" value="Genomic_DNA"/>
</dbReference>
<dbReference type="AlphaFoldDB" id="A0A9W4JSI8"/>
<dbReference type="Pfam" id="PF00202">
    <property type="entry name" value="Aminotran_3"/>
    <property type="match status" value="1"/>
</dbReference>
<dbReference type="Proteomes" id="UP001152592">
    <property type="component" value="Unassembled WGS sequence"/>
</dbReference>
<evidence type="ECO:0000313" key="5">
    <source>
        <dbReference type="Proteomes" id="UP001152592"/>
    </source>
</evidence>
<proteinExistence type="inferred from homology"/>
<dbReference type="CDD" id="cd00610">
    <property type="entry name" value="OAT_like"/>
    <property type="match status" value="1"/>
</dbReference>
<evidence type="ECO:0000256" key="3">
    <source>
        <dbReference type="RuleBase" id="RU003560"/>
    </source>
</evidence>
<dbReference type="Gene3D" id="3.90.1150.10">
    <property type="entry name" value="Aspartate Aminotransferase, domain 1"/>
    <property type="match status" value="1"/>
</dbReference>